<protein>
    <submittedName>
        <fullName evidence="2">Ovule protein</fullName>
    </submittedName>
</protein>
<name>A0AC34PVL9_9BILA</name>
<evidence type="ECO:0000313" key="2">
    <source>
        <dbReference type="WBParaSite" id="JU765_v2.g10427.t1"/>
    </source>
</evidence>
<dbReference type="WBParaSite" id="JU765_v2.g10427.t1">
    <property type="protein sequence ID" value="JU765_v2.g10427.t1"/>
    <property type="gene ID" value="JU765_v2.g10427"/>
</dbReference>
<dbReference type="Proteomes" id="UP000887576">
    <property type="component" value="Unplaced"/>
</dbReference>
<reference evidence="2" key="1">
    <citation type="submission" date="2022-11" db="UniProtKB">
        <authorList>
            <consortium name="WormBaseParasite"/>
        </authorList>
    </citation>
    <scope>IDENTIFICATION</scope>
</reference>
<accession>A0AC34PVL9</accession>
<organism evidence="1 2">
    <name type="scientific">Panagrolaimus sp. JU765</name>
    <dbReference type="NCBI Taxonomy" id="591449"/>
    <lineage>
        <taxon>Eukaryota</taxon>
        <taxon>Metazoa</taxon>
        <taxon>Ecdysozoa</taxon>
        <taxon>Nematoda</taxon>
        <taxon>Chromadorea</taxon>
        <taxon>Rhabditida</taxon>
        <taxon>Tylenchina</taxon>
        <taxon>Panagrolaimomorpha</taxon>
        <taxon>Panagrolaimoidea</taxon>
        <taxon>Panagrolaimidae</taxon>
        <taxon>Panagrolaimus</taxon>
    </lineage>
</organism>
<evidence type="ECO:0000313" key="1">
    <source>
        <dbReference type="Proteomes" id="UP000887576"/>
    </source>
</evidence>
<proteinExistence type="predicted"/>
<sequence length="76" mass="9265">MLFQLHNLHLKLMNKVDTKKKERSNEKQKKIFKCLKKKHGGFHDFSLNFFVGCFFFSDFYSDLMEKNIFELYDSNF</sequence>